<evidence type="ECO:0000313" key="8">
    <source>
        <dbReference type="EMBL" id="TCO75567.1"/>
    </source>
</evidence>
<dbReference type="AlphaFoldDB" id="A0A4R2KS01"/>
<dbReference type="Proteomes" id="UP000295765">
    <property type="component" value="Unassembled WGS sequence"/>
</dbReference>
<gene>
    <name evidence="7" type="primary">ispD</name>
    <name evidence="8" type="ORF">EV699_1452</name>
</gene>
<feature type="site" description="Positions MEP for the nucleophilic attack" evidence="7">
    <location>
        <position position="214"/>
    </location>
</feature>
<dbReference type="GO" id="GO:0019288">
    <property type="term" value="P:isopentenyl diphosphate biosynthetic process, methylerythritol 4-phosphate pathway"/>
    <property type="evidence" value="ECO:0007669"/>
    <property type="project" value="UniProtKB-UniRule"/>
</dbReference>
<comment type="catalytic activity">
    <reaction evidence="1 7">
        <text>2-C-methyl-D-erythritol 4-phosphate + CTP + H(+) = 4-CDP-2-C-methyl-D-erythritol + diphosphate</text>
        <dbReference type="Rhea" id="RHEA:13429"/>
        <dbReference type="ChEBI" id="CHEBI:15378"/>
        <dbReference type="ChEBI" id="CHEBI:33019"/>
        <dbReference type="ChEBI" id="CHEBI:37563"/>
        <dbReference type="ChEBI" id="CHEBI:57823"/>
        <dbReference type="ChEBI" id="CHEBI:58262"/>
        <dbReference type="EC" id="2.7.7.60"/>
    </reaction>
</comment>
<comment type="pathway">
    <text evidence="2 7">Isoprenoid biosynthesis; isopentenyl diphosphate biosynthesis via DXP pathway; isopentenyl diphosphate from 1-deoxy-D-xylulose 5-phosphate: step 2/6.</text>
</comment>
<feature type="site" description="Positions MEP for the nucleophilic attack" evidence="7">
    <location>
        <position position="158"/>
    </location>
</feature>
<dbReference type="Pfam" id="PF01128">
    <property type="entry name" value="IspD"/>
    <property type="match status" value="1"/>
</dbReference>
<dbReference type="InterPro" id="IPR050088">
    <property type="entry name" value="IspD/TarI_cytidylyltransf_bact"/>
</dbReference>
<dbReference type="InterPro" id="IPR029044">
    <property type="entry name" value="Nucleotide-diphossugar_trans"/>
</dbReference>
<protein>
    <recommendedName>
        <fullName evidence="7">2-C-methyl-D-erythritol 4-phosphate cytidylyltransferase</fullName>
        <ecNumber evidence="7">2.7.7.60</ecNumber>
    </recommendedName>
    <alternativeName>
        <fullName evidence="7">4-diphosphocytidyl-2C-methyl-D-erythritol synthase</fullName>
    </alternativeName>
    <alternativeName>
        <fullName evidence="7">MEP cytidylyltransferase</fullName>
        <shortName evidence="7">MCT</shortName>
    </alternativeName>
</protein>
<keyword evidence="5 7" id="KW-0548">Nucleotidyltransferase</keyword>
<evidence type="ECO:0000256" key="6">
    <source>
        <dbReference type="ARBA" id="ARBA00023229"/>
    </source>
</evidence>
<evidence type="ECO:0000256" key="2">
    <source>
        <dbReference type="ARBA" id="ARBA00004787"/>
    </source>
</evidence>
<dbReference type="HAMAP" id="MF_00108">
    <property type="entry name" value="IspD"/>
    <property type="match status" value="1"/>
</dbReference>
<dbReference type="OrthoDB" id="9806837at2"/>
<comment type="caution">
    <text evidence="8">The sequence shown here is derived from an EMBL/GenBank/DDBJ whole genome shotgun (WGS) entry which is preliminary data.</text>
</comment>
<dbReference type="EC" id="2.7.7.60" evidence="7"/>
<dbReference type="PANTHER" id="PTHR32125">
    <property type="entry name" value="2-C-METHYL-D-ERYTHRITOL 4-PHOSPHATE CYTIDYLYLTRANSFERASE, CHLOROPLASTIC"/>
    <property type="match status" value="1"/>
</dbReference>
<dbReference type="InterPro" id="IPR034683">
    <property type="entry name" value="IspD/TarI"/>
</dbReference>
<comment type="similarity">
    <text evidence="3 7">Belongs to the IspD/TarI cytidylyltransferase family. IspD subfamily.</text>
</comment>
<dbReference type="EMBL" id="SLWY01000045">
    <property type="protein sequence ID" value="TCO75567.1"/>
    <property type="molecule type" value="Genomic_DNA"/>
</dbReference>
<evidence type="ECO:0000256" key="3">
    <source>
        <dbReference type="ARBA" id="ARBA00009789"/>
    </source>
</evidence>
<feature type="site" description="Transition state stabilizer" evidence="7">
    <location>
        <position position="18"/>
    </location>
</feature>
<evidence type="ECO:0000256" key="4">
    <source>
        <dbReference type="ARBA" id="ARBA00022679"/>
    </source>
</evidence>
<reference evidence="8 9" key="1">
    <citation type="submission" date="2019-03" db="EMBL/GenBank/DDBJ databases">
        <title>Genomic Encyclopedia of Type Strains, Phase IV (KMG-IV): sequencing the most valuable type-strain genomes for metagenomic binning, comparative biology and taxonomic classification.</title>
        <authorList>
            <person name="Goeker M."/>
        </authorList>
    </citation>
    <scope>NUCLEOTIDE SEQUENCE [LARGE SCALE GENOMIC DNA]</scope>
    <source>
        <strain evidence="8 9">DSM 25287</strain>
    </source>
</reference>
<dbReference type="PROSITE" id="PS01295">
    <property type="entry name" value="ISPD"/>
    <property type="match status" value="1"/>
</dbReference>
<keyword evidence="4 7" id="KW-0808">Transferase</keyword>
<accession>A0A4R2KS01</accession>
<feature type="site" description="Transition state stabilizer" evidence="7">
    <location>
        <position position="25"/>
    </location>
</feature>
<comment type="function">
    <text evidence="7">Catalyzes the formation of 4-diphosphocytidyl-2-C-methyl-D-erythritol from CTP and 2-C-methyl-D-erythritol 4-phosphate (MEP).</text>
</comment>
<dbReference type="UniPathway" id="UPA00056">
    <property type="reaction ID" value="UER00093"/>
</dbReference>
<sequence length="233" mass="25044">MSAARVWAVVPAAGVGRRMGGAIPKQYLPLAGRCVLAWALAPLLAHPCIEAVVVAVGRDDSWWDGLPWPGGRVPERTDGGAERCHSVHGGLVALAARAAREDWVLVHDAARPCLRAADLDRLLDSLADDPVGGLLAVPVHDTLKRADAAGRVEATLDRRQLWHAQTPQMFRYGVLREALETLFARGELVTDEAGAIEALGLRPRLVEGRADNLKITRPEDLALAEFFLRGAAA</sequence>
<dbReference type="FunFam" id="3.90.550.10:FF:000003">
    <property type="entry name" value="2-C-methyl-D-erythritol 4-phosphate cytidylyltransferase"/>
    <property type="match status" value="1"/>
</dbReference>
<dbReference type="InterPro" id="IPR001228">
    <property type="entry name" value="IspD"/>
</dbReference>
<dbReference type="InterPro" id="IPR018294">
    <property type="entry name" value="ISPD_synthase_CS"/>
</dbReference>
<evidence type="ECO:0000256" key="7">
    <source>
        <dbReference type="HAMAP-Rule" id="MF_00108"/>
    </source>
</evidence>
<dbReference type="PANTHER" id="PTHR32125:SF4">
    <property type="entry name" value="2-C-METHYL-D-ERYTHRITOL 4-PHOSPHATE CYTIDYLYLTRANSFERASE, CHLOROPLASTIC"/>
    <property type="match status" value="1"/>
</dbReference>
<dbReference type="RefSeq" id="WP_132546000.1">
    <property type="nucleotide sequence ID" value="NZ_SLWY01000045.1"/>
</dbReference>
<dbReference type="NCBIfam" id="TIGR00453">
    <property type="entry name" value="ispD"/>
    <property type="match status" value="1"/>
</dbReference>
<dbReference type="Gene3D" id="3.90.550.10">
    <property type="entry name" value="Spore Coat Polysaccharide Biosynthesis Protein SpsA, Chain A"/>
    <property type="match status" value="1"/>
</dbReference>
<name>A0A4R2KS01_9GAMM</name>
<evidence type="ECO:0000256" key="1">
    <source>
        <dbReference type="ARBA" id="ARBA00001282"/>
    </source>
</evidence>
<proteinExistence type="inferred from homology"/>
<dbReference type="SUPFAM" id="SSF53448">
    <property type="entry name" value="Nucleotide-diphospho-sugar transferases"/>
    <property type="match status" value="1"/>
</dbReference>
<dbReference type="GO" id="GO:0050518">
    <property type="term" value="F:2-C-methyl-D-erythritol 4-phosphate cytidylyltransferase activity"/>
    <property type="evidence" value="ECO:0007669"/>
    <property type="project" value="UniProtKB-UniRule"/>
</dbReference>
<organism evidence="8 9">
    <name type="scientific">Plasticicumulans lactativorans</name>
    <dbReference type="NCBI Taxonomy" id="1133106"/>
    <lineage>
        <taxon>Bacteria</taxon>
        <taxon>Pseudomonadati</taxon>
        <taxon>Pseudomonadota</taxon>
        <taxon>Gammaproteobacteria</taxon>
        <taxon>Candidatus Competibacteraceae</taxon>
        <taxon>Plasticicumulans</taxon>
    </lineage>
</organism>
<dbReference type="CDD" id="cd02516">
    <property type="entry name" value="CDP-ME_synthetase"/>
    <property type="match status" value="1"/>
</dbReference>
<keyword evidence="6 7" id="KW-0414">Isoprene biosynthesis</keyword>
<evidence type="ECO:0000256" key="5">
    <source>
        <dbReference type="ARBA" id="ARBA00022695"/>
    </source>
</evidence>
<keyword evidence="9" id="KW-1185">Reference proteome</keyword>
<evidence type="ECO:0000313" key="9">
    <source>
        <dbReference type="Proteomes" id="UP000295765"/>
    </source>
</evidence>